<reference evidence="2 3" key="1">
    <citation type="submission" date="2018-01" db="EMBL/GenBank/DDBJ databases">
        <title>Metagenomic assembled genomes from two thermal pools in the Uzon Caldera, Kamchatka, Russia.</title>
        <authorList>
            <person name="Wilkins L."/>
            <person name="Ettinger C."/>
        </authorList>
    </citation>
    <scope>NUCLEOTIDE SEQUENCE [LARGE SCALE GENOMIC DNA]</scope>
    <source>
        <strain evidence="2">ZAV-02</strain>
    </source>
</reference>
<comment type="caution">
    <text evidence="2">The sequence shown here is derived from an EMBL/GenBank/DDBJ whole genome shotgun (WGS) entry which is preliminary data.</text>
</comment>
<dbReference type="Pfam" id="PF00583">
    <property type="entry name" value="Acetyltransf_1"/>
    <property type="match status" value="1"/>
</dbReference>
<gene>
    <name evidence="2" type="ORF">C0184_06970</name>
</gene>
<dbReference type="GO" id="GO:0016747">
    <property type="term" value="F:acyltransferase activity, transferring groups other than amino-acyl groups"/>
    <property type="evidence" value="ECO:0007669"/>
    <property type="project" value="InterPro"/>
</dbReference>
<dbReference type="InterPro" id="IPR000182">
    <property type="entry name" value="GNAT_dom"/>
</dbReference>
<keyword evidence="2" id="KW-0808">Transferase</keyword>
<dbReference type="Gene3D" id="3.40.630.30">
    <property type="match status" value="1"/>
</dbReference>
<dbReference type="Proteomes" id="UP000243376">
    <property type="component" value="Unassembled WGS sequence"/>
</dbReference>
<dbReference type="CDD" id="cd04301">
    <property type="entry name" value="NAT_SF"/>
    <property type="match status" value="1"/>
</dbReference>
<dbReference type="SUPFAM" id="SSF55729">
    <property type="entry name" value="Acyl-CoA N-acyltransferases (Nat)"/>
    <property type="match status" value="1"/>
</dbReference>
<dbReference type="PROSITE" id="PS51186">
    <property type="entry name" value="GNAT"/>
    <property type="match status" value="1"/>
</dbReference>
<accession>A0A2J6X6C2</accession>
<dbReference type="EMBL" id="PNIQ01000455">
    <property type="protein sequence ID" value="PMP82366.1"/>
    <property type="molecule type" value="Genomic_DNA"/>
</dbReference>
<name>A0A2J6X6C2_9CHLR</name>
<dbReference type="InterPro" id="IPR016181">
    <property type="entry name" value="Acyl_CoA_acyltransferase"/>
</dbReference>
<evidence type="ECO:0000313" key="3">
    <source>
        <dbReference type="Proteomes" id="UP000243376"/>
    </source>
</evidence>
<evidence type="ECO:0000259" key="1">
    <source>
        <dbReference type="PROSITE" id="PS51186"/>
    </source>
</evidence>
<evidence type="ECO:0000313" key="2">
    <source>
        <dbReference type="EMBL" id="PMP82366.1"/>
    </source>
</evidence>
<sequence length="151" mass="16801">MPYSIRPISAAATRPLRQQILRPHQTVDELVYPGDDHHLTLHAGAFVEDQLVGIASFAPEACPGVAAQAAWRLRGMGVVPHLRRCGIGKALLATGVEHVHRYHGDMIWCHGRTGALSFYRAFGFVTHGDEFVVPQTGPHYVLIYWIPMDRQ</sequence>
<organism evidence="2 3">
    <name type="scientific">Chloroflexus aggregans</name>
    <dbReference type="NCBI Taxonomy" id="152260"/>
    <lineage>
        <taxon>Bacteria</taxon>
        <taxon>Bacillati</taxon>
        <taxon>Chloroflexota</taxon>
        <taxon>Chloroflexia</taxon>
        <taxon>Chloroflexales</taxon>
        <taxon>Chloroflexineae</taxon>
        <taxon>Chloroflexaceae</taxon>
        <taxon>Chloroflexus</taxon>
    </lineage>
</organism>
<dbReference type="AlphaFoldDB" id="A0A2J6X6C2"/>
<proteinExistence type="predicted"/>
<protein>
    <submittedName>
        <fullName evidence="2">N-acetyltransferase</fullName>
    </submittedName>
</protein>
<feature type="domain" description="N-acetyltransferase" evidence="1">
    <location>
        <begin position="3"/>
        <end position="149"/>
    </location>
</feature>